<accession>A0AAN7MFS5</accession>
<evidence type="ECO:0000313" key="3">
    <source>
        <dbReference type="EMBL" id="KAK4804642.1"/>
    </source>
</evidence>
<feature type="compositionally biased region" description="Gly residues" evidence="2">
    <location>
        <begin position="17"/>
        <end position="29"/>
    </location>
</feature>
<dbReference type="AlphaFoldDB" id="A0AAN7MFS5"/>
<dbReference type="PANTHER" id="PTHR46525:SF18">
    <property type="entry name" value="SENESCENCE REGULATOR S40"/>
    <property type="match status" value="1"/>
</dbReference>
<dbReference type="InterPro" id="IPR007608">
    <property type="entry name" value="Senescence_reg_S40"/>
</dbReference>
<comment type="similarity">
    <text evidence="1">Belongs to the senescence regulator S40 family.</text>
</comment>
<protein>
    <recommendedName>
        <fullName evidence="5">Senescence regulator</fullName>
    </recommendedName>
</protein>
<evidence type="ECO:0000313" key="4">
    <source>
        <dbReference type="Proteomes" id="UP001346149"/>
    </source>
</evidence>
<dbReference type="PANTHER" id="PTHR46525">
    <property type="entry name" value="EMB|CAB72159.1"/>
    <property type="match status" value="1"/>
</dbReference>
<evidence type="ECO:0000256" key="1">
    <source>
        <dbReference type="ARBA" id="ARBA00034773"/>
    </source>
</evidence>
<evidence type="ECO:0000256" key="2">
    <source>
        <dbReference type="SAM" id="MobiDB-lite"/>
    </source>
</evidence>
<sequence>MAKSRRLTTSRSEVLLGGYGYSHGYGGGSPETSPELREEDIWAVVINDGVDEQREEDNTTNDSVRYDWTPRAAQGDARLLRDVRRGGEFQRVGGLSLAFQGSASTATSSPRIVHQYRGSLTTPLAAQPRGGGGSGHLHMATSAPVNVPDWSKIYRVESVESMHDLDDGEDPQPEMVPPHEFLLARSQRMAAASVFEGAGRTLKGRDMSRVRDAVWSQTGFDG</sequence>
<dbReference type="Proteomes" id="UP001346149">
    <property type="component" value="Unassembled WGS sequence"/>
</dbReference>
<organism evidence="3 4">
    <name type="scientific">Trapa natans</name>
    <name type="common">Water chestnut</name>
    <dbReference type="NCBI Taxonomy" id="22666"/>
    <lineage>
        <taxon>Eukaryota</taxon>
        <taxon>Viridiplantae</taxon>
        <taxon>Streptophyta</taxon>
        <taxon>Embryophyta</taxon>
        <taxon>Tracheophyta</taxon>
        <taxon>Spermatophyta</taxon>
        <taxon>Magnoliopsida</taxon>
        <taxon>eudicotyledons</taxon>
        <taxon>Gunneridae</taxon>
        <taxon>Pentapetalae</taxon>
        <taxon>rosids</taxon>
        <taxon>malvids</taxon>
        <taxon>Myrtales</taxon>
        <taxon>Lythraceae</taxon>
        <taxon>Trapa</taxon>
    </lineage>
</organism>
<comment type="caution">
    <text evidence="3">The sequence shown here is derived from an EMBL/GenBank/DDBJ whole genome shotgun (WGS) entry which is preliminary data.</text>
</comment>
<reference evidence="3 4" key="1">
    <citation type="journal article" date="2023" name="Hortic Res">
        <title>Pangenome of water caltrop reveals structural variations and asymmetric subgenome divergence after allopolyploidization.</title>
        <authorList>
            <person name="Zhang X."/>
            <person name="Chen Y."/>
            <person name="Wang L."/>
            <person name="Yuan Y."/>
            <person name="Fang M."/>
            <person name="Shi L."/>
            <person name="Lu R."/>
            <person name="Comes H.P."/>
            <person name="Ma Y."/>
            <person name="Chen Y."/>
            <person name="Huang G."/>
            <person name="Zhou Y."/>
            <person name="Zheng Z."/>
            <person name="Qiu Y."/>
        </authorList>
    </citation>
    <scope>NUCLEOTIDE SEQUENCE [LARGE SCALE GENOMIC DNA]</scope>
    <source>
        <strain evidence="3">F231</strain>
    </source>
</reference>
<feature type="region of interest" description="Disordered" evidence="2">
    <location>
        <begin position="16"/>
        <end position="38"/>
    </location>
</feature>
<proteinExistence type="inferred from homology"/>
<evidence type="ECO:0008006" key="5">
    <source>
        <dbReference type="Google" id="ProtNLM"/>
    </source>
</evidence>
<dbReference type="EMBL" id="JAXQNO010000001">
    <property type="protein sequence ID" value="KAK4804642.1"/>
    <property type="molecule type" value="Genomic_DNA"/>
</dbReference>
<name>A0AAN7MFS5_TRANT</name>
<dbReference type="GO" id="GO:0010150">
    <property type="term" value="P:leaf senescence"/>
    <property type="evidence" value="ECO:0007669"/>
    <property type="project" value="UniProtKB-ARBA"/>
</dbReference>
<gene>
    <name evidence="3" type="ORF">SAY86_004459</name>
</gene>
<dbReference type="Pfam" id="PF04520">
    <property type="entry name" value="Senescence_reg"/>
    <property type="match status" value="1"/>
</dbReference>
<keyword evidence="4" id="KW-1185">Reference proteome</keyword>